<name>A0ABY1QSI6_9BACT</name>
<accession>A0ABY1QSI6</accession>
<dbReference type="InterPro" id="IPR001451">
    <property type="entry name" value="Hexapep"/>
</dbReference>
<dbReference type="CDD" id="cd03352">
    <property type="entry name" value="LbH_LpxD"/>
    <property type="match status" value="1"/>
</dbReference>
<dbReference type="PANTHER" id="PTHR43378">
    <property type="entry name" value="UDP-3-O-ACYLGLUCOSAMINE N-ACYLTRANSFERASE"/>
    <property type="match status" value="1"/>
</dbReference>
<evidence type="ECO:0000256" key="3">
    <source>
        <dbReference type="ARBA" id="ARBA00022679"/>
    </source>
</evidence>
<evidence type="ECO:0000313" key="9">
    <source>
        <dbReference type="EMBL" id="SMP78040.1"/>
    </source>
</evidence>
<dbReference type="SUPFAM" id="SSF51161">
    <property type="entry name" value="Trimeric LpxA-like enzymes"/>
    <property type="match status" value="1"/>
</dbReference>
<keyword evidence="5 6" id="KW-0012">Acyltransferase</keyword>
<comment type="pathway">
    <text evidence="6">Bacterial outer membrane biogenesis; LPS lipid A biosynthesis.</text>
</comment>
<dbReference type="EMBL" id="FXUG01000024">
    <property type="protein sequence ID" value="SMP78040.1"/>
    <property type="molecule type" value="Genomic_DNA"/>
</dbReference>
<dbReference type="Pfam" id="PF00132">
    <property type="entry name" value="Hexapep"/>
    <property type="match status" value="2"/>
</dbReference>
<evidence type="ECO:0000256" key="7">
    <source>
        <dbReference type="SAM" id="Coils"/>
    </source>
</evidence>
<evidence type="ECO:0000256" key="1">
    <source>
        <dbReference type="ARBA" id="ARBA00022516"/>
    </source>
</evidence>
<comment type="similarity">
    <text evidence="6">Belongs to the transferase hexapeptide repeat family. LpxD subfamily.</text>
</comment>
<protein>
    <recommendedName>
        <fullName evidence="6">UDP-3-O-acylglucosamine N-acyltransferase</fullName>
        <ecNumber evidence="6">2.3.1.191</ecNumber>
    </recommendedName>
</protein>
<dbReference type="PANTHER" id="PTHR43378:SF2">
    <property type="entry name" value="UDP-3-O-ACYLGLUCOSAMINE N-ACYLTRANSFERASE 1, MITOCHONDRIAL-RELATED"/>
    <property type="match status" value="1"/>
</dbReference>
<reference evidence="9 10" key="1">
    <citation type="submission" date="2017-05" db="EMBL/GenBank/DDBJ databases">
        <authorList>
            <person name="Varghese N."/>
            <person name="Submissions S."/>
        </authorList>
    </citation>
    <scope>NUCLEOTIDE SEQUENCE [LARGE SCALE GENOMIC DNA]</scope>
    <source>
        <strain evidence="9 10">DSM 25457</strain>
    </source>
</reference>
<sequence>MTTVHATSTYEGDTTRLTLAELVEHTGGQLLPLVGNASPQTTDPSTSFCSGAAPPIEAVAGEVTLVDQAKNIDAVRGCQALVVITPIEITAEQIGNEGPAWQLVTADPHAAFTNIILHFRPPMEQSVPGTGVHSSAQIHPSVQLSSGASIGAGVKIGPGSQIHAGVSIAAGCTVGANCVLHPGVTLYSFTQLGDRVVLHAGTVIGAHGFGYRNIEGKHVPTAQLGYVKIENDVEVGAAVTIDRGTYGATLIGEGTKIDNQVMIAHNCQIGKHNLICSQVGVAGSCSTGDYVVLAGQVGLKDHIALSDNVVVCAQSGVMDDLSAGVYMGSPATLLREEMQVVAGQRRLPEMRRELKKLKQQVEALTQMAERSLGMAASDDQITTDQTTETPTVAKHTKAA</sequence>
<keyword evidence="1 6" id="KW-0444">Lipid biosynthesis</keyword>
<dbReference type="NCBIfam" id="NF002060">
    <property type="entry name" value="PRK00892.1"/>
    <property type="match status" value="1"/>
</dbReference>
<gene>
    <name evidence="6" type="primary">lpxD</name>
    <name evidence="9" type="ORF">SAMN06265222_12439</name>
</gene>
<comment type="caution">
    <text evidence="9">The sequence shown here is derived from an EMBL/GenBank/DDBJ whole genome shotgun (WGS) entry which is preliminary data.</text>
</comment>
<feature type="active site" description="Proton acceptor" evidence="6">
    <location>
        <position position="265"/>
    </location>
</feature>
<comment type="subunit">
    <text evidence="6">Homotrimer.</text>
</comment>
<evidence type="ECO:0000256" key="2">
    <source>
        <dbReference type="ARBA" id="ARBA00022556"/>
    </source>
</evidence>
<feature type="compositionally biased region" description="Low complexity" evidence="8">
    <location>
        <begin position="378"/>
        <end position="391"/>
    </location>
</feature>
<proteinExistence type="inferred from homology"/>
<keyword evidence="3 6" id="KW-0808">Transferase</keyword>
<keyword evidence="6" id="KW-0677">Repeat</keyword>
<evidence type="ECO:0000256" key="6">
    <source>
        <dbReference type="HAMAP-Rule" id="MF_00523"/>
    </source>
</evidence>
<evidence type="ECO:0000256" key="8">
    <source>
        <dbReference type="SAM" id="MobiDB-lite"/>
    </source>
</evidence>
<feature type="coiled-coil region" evidence="7">
    <location>
        <begin position="340"/>
        <end position="374"/>
    </location>
</feature>
<evidence type="ECO:0000256" key="5">
    <source>
        <dbReference type="ARBA" id="ARBA00023315"/>
    </source>
</evidence>
<organism evidence="9 10">
    <name type="scientific">Neorhodopirellula lusitana</name>
    <dbReference type="NCBI Taxonomy" id="445327"/>
    <lineage>
        <taxon>Bacteria</taxon>
        <taxon>Pseudomonadati</taxon>
        <taxon>Planctomycetota</taxon>
        <taxon>Planctomycetia</taxon>
        <taxon>Pirellulales</taxon>
        <taxon>Pirellulaceae</taxon>
        <taxon>Neorhodopirellula</taxon>
    </lineage>
</organism>
<dbReference type="RefSeq" id="WP_283435451.1">
    <property type="nucleotide sequence ID" value="NZ_FXUG01000024.1"/>
</dbReference>
<dbReference type="Gene3D" id="2.160.10.10">
    <property type="entry name" value="Hexapeptide repeat proteins"/>
    <property type="match status" value="1"/>
</dbReference>
<comment type="function">
    <text evidence="6">Catalyzes the N-acylation of UDP-3-O-acylglucosamine using 3-hydroxyacyl-ACP as the acyl donor. Is involved in the biosynthesis of lipid A, a phosphorylated glycolipid that anchors the lipopolysaccharide to the outer membrane of the cell.</text>
</comment>
<dbReference type="InterPro" id="IPR007691">
    <property type="entry name" value="LpxD"/>
</dbReference>
<comment type="catalytic activity">
    <reaction evidence="6">
        <text>a UDP-3-O-[(3R)-3-hydroxyacyl]-alpha-D-glucosamine + a (3R)-hydroxyacyl-[ACP] = a UDP-2-N,3-O-bis[(3R)-3-hydroxyacyl]-alpha-D-glucosamine + holo-[ACP] + H(+)</text>
        <dbReference type="Rhea" id="RHEA:53836"/>
        <dbReference type="Rhea" id="RHEA-COMP:9685"/>
        <dbReference type="Rhea" id="RHEA-COMP:9945"/>
        <dbReference type="ChEBI" id="CHEBI:15378"/>
        <dbReference type="ChEBI" id="CHEBI:64479"/>
        <dbReference type="ChEBI" id="CHEBI:78827"/>
        <dbReference type="ChEBI" id="CHEBI:137740"/>
        <dbReference type="ChEBI" id="CHEBI:137748"/>
        <dbReference type="EC" id="2.3.1.191"/>
    </reaction>
</comment>
<feature type="region of interest" description="Disordered" evidence="8">
    <location>
        <begin position="375"/>
        <end position="399"/>
    </location>
</feature>
<dbReference type="HAMAP" id="MF_00523">
    <property type="entry name" value="LpxD"/>
    <property type="match status" value="1"/>
</dbReference>
<evidence type="ECO:0000256" key="4">
    <source>
        <dbReference type="ARBA" id="ARBA00023098"/>
    </source>
</evidence>
<evidence type="ECO:0000313" key="10">
    <source>
        <dbReference type="Proteomes" id="UP001158067"/>
    </source>
</evidence>
<dbReference type="NCBIfam" id="TIGR01853">
    <property type="entry name" value="lipid_A_lpxD"/>
    <property type="match status" value="1"/>
</dbReference>
<keyword evidence="7" id="KW-0175">Coiled coil</keyword>
<keyword evidence="2 6" id="KW-0441">Lipid A biosynthesis</keyword>
<dbReference type="Gene3D" id="3.40.1390.10">
    <property type="entry name" value="MurE/MurF, N-terminal domain"/>
    <property type="match status" value="1"/>
</dbReference>
<dbReference type="EC" id="2.3.1.191" evidence="6"/>
<dbReference type="Proteomes" id="UP001158067">
    <property type="component" value="Unassembled WGS sequence"/>
</dbReference>
<keyword evidence="4 6" id="KW-0443">Lipid metabolism</keyword>
<keyword evidence="10" id="KW-1185">Reference proteome</keyword>
<dbReference type="InterPro" id="IPR011004">
    <property type="entry name" value="Trimer_LpxA-like_sf"/>
</dbReference>